<dbReference type="PANTHER" id="PTHR33021">
    <property type="entry name" value="BLUE COPPER PROTEIN"/>
    <property type="match status" value="1"/>
</dbReference>
<dbReference type="Pfam" id="PF02298">
    <property type="entry name" value="Cu_bind_like"/>
    <property type="match status" value="1"/>
</dbReference>
<keyword evidence="1" id="KW-0479">Metal-binding</keyword>
<name>A0A803L0D5_CHEQI</name>
<evidence type="ECO:0000313" key="5">
    <source>
        <dbReference type="EnsemblPlants" id="AUR62005323-RA:cds"/>
    </source>
</evidence>
<dbReference type="PROSITE" id="PS51485">
    <property type="entry name" value="PHYTOCYANIN"/>
    <property type="match status" value="1"/>
</dbReference>
<evidence type="ECO:0000313" key="6">
    <source>
        <dbReference type="Proteomes" id="UP000596660"/>
    </source>
</evidence>
<dbReference type="FunFam" id="2.60.40.420:FF:000003">
    <property type="entry name" value="Blue copper"/>
    <property type="match status" value="1"/>
</dbReference>
<dbReference type="OMA" id="FLAHSIC"/>
<reference evidence="5" key="2">
    <citation type="submission" date="2021-03" db="UniProtKB">
        <authorList>
            <consortium name="EnsemblPlants"/>
        </authorList>
    </citation>
    <scope>IDENTIFICATION</scope>
</reference>
<sequence length="120" mass="13744">MSKALVYRMLLVMVLIQSIYGHRVYRVGDEQGWNPNADYKAWSAGKTFHLGDVLEFNYKEGLEVQEVTAKNFEACNNDNVIFEDHTGKTFIPLRCTGSHYFTCGVYNYCKDGMKLNITVT</sequence>
<feature type="domain" description="Phytocyanin" evidence="4">
    <location>
        <begin position="23"/>
        <end position="120"/>
    </location>
</feature>
<dbReference type="Proteomes" id="UP000596660">
    <property type="component" value="Unplaced"/>
</dbReference>
<evidence type="ECO:0000256" key="3">
    <source>
        <dbReference type="SAM" id="SignalP"/>
    </source>
</evidence>
<feature type="signal peptide" evidence="3">
    <location>
        <begin position="1"/>
        <end position="21"/>
    </location>
</feature>
<dbReference type="Gramene" id="AUR62005323-RA">
    <property type="protein sequence ID" value="AUR62005323-RA:cds"/>
    <property type="gene ID" value="AUR62005323"/>
</dbReference>
<dbReference type="InterPro" id="IPR039391">
    <property type="entry name" value="Phytocyanin-like"/>
</dbReference>
<evidence type="ECO:0000256" key="1">
    <source>
        <dbReference type="ARBA" id="ARBA00022723"/>
    </source>
</evidence>
<dbReference type="SUPFAM" id="SSF49503">
    <property type="entry name" value="Cupredoxins"/>
    <property type="match status" value="1"/>
</dbReference>
<dbReference type="GeneID" id="110706992"/>
<dbReference type="SMR" id="A0A803L0D5"/>
<gene>
    <name evidence="5" type="primary">LOC110706992</name>
</gene>
<evidence type="ECO:0000256" key="2">
    <source>
        <dbReference type="ARBA" id="ARBA00023180"/>
    </source>
</evidence>
<dbReference type="GO" id="GO:0005886">
    <property type="term" value="C:plasma membrane"/>
    <property type="evidence" value="ECO:0007669"/>
    <property type="project" value="TreeGrafter"/>
</dbReference>
<dbReference type="CDD" id="cd04216">
    <property type="entry name" value="Phytocyanin"/>
    <property type="match status" value="1"/>
</dbReference>
<dbReference type="PANTHER" id="PTHR33021:SF193">
    <property type="entry name" value="OS06G0218600 PROTEIN"/>
    <property type="match status" value="1"/>
</dbReference>
<keyword evidence="6" id="KW-1185">Reference proteome</keyword>
<dbReference type="EnsemblPlants" id="AUR62005323-RA">
    <property type="protein sequence ID" value="AUR62005323-RA:cds"/>
    <property type="gene ID" value="AUR62005323"/>
</dbReference>
<protein>
    <recommendedName>
        <fullName evidence="4">Phytocyanin domain-containing protein</fullName>
    </recommendedName>
</protein>
<feature type="chain" id="PRO_5031216488" description="Phytocyanin domain-containing protein" evidence="3">
    <location>
        <begin position="22"/>
        <end position="120"/>
    </location>
</feature>
<keyword evidence="2" id="KW-0325">Glycoprotein</keyword>
<dbReference type="RefSeq" id="XP_021740702.1">
    <property type="nucleotide sequence ID" value="XM_021885010.1"/>
</dbReference>
<dbReference type="OrthoDB" id="687943at2759"/>
<dbReference type="KEGG" id="cqi:110706992"/>
<dbReference type="InterPro" id="IPR003245">
    <property type="entry name" value="Phytocyanin_dom"/>
</dbReference>
<keyword evidence="3" id="KW-0732">Signal</keyword>
<proteinExistence type="predicted"/>
<dbReference type="AlphaFoldDB" id="A0A803L0D5"/>
<dbReference type="InterPro" id="IPR008972">
    <property type="entry name" value="Cupredoxin"/>
</dbReference>
<accession>A0A803L0D5</accession>
<dbReference type="GO" id="GO:0009055">
    <property type="term" value="F:electron transfer activity"/>
    <property type="evidence" value="ECO:0007669"/>
    <property type="project" value="InterPro"/>
</dbReference>
<dbReference type="Gene3D" id="2.60.40.420">
    <property type="entry name" value="Cupredoxins - blue copper proteins"/>
    <property type="match status" value="1"/>
</dbReference>
<dbReference type="GO" id="GO:0046872">
    <property type="term" value="F:metal ion binding"/>
    <property type="evidence" value="ECO:0007669"/>
    <property type="project" value="UniProtKB-KW"/>
</dbReference>
<evidence type="ECO:0000259" key="4">
    <source>
        <dbReference type="PROSITE" id="PS51485"/>
    </source>
</evidence>
<organism evidence="5 6">
    <name type="scientific">Chenopodium quinoa</name>
    <name type="common">Quinoa</name>
    <dbReference type="NCBI Taxonomy" id="63459"/>
    <lineage>
        <taxon>Eukaryota</taxon>
        <taxon>Viridiplantae</taxon>
        <taxon>Streptophyta</taxon>
        <taxon>Embryophyta</taxon>
        <taxon>Tracheophyta</taxon>
        <taxon>Spermatophyta</taxon>
        <taxon>Magnoliopsida</taxon>
        <taxon>eudicotyledons</taxon>
        <taxon>Gunneridae</taxon>
        <taxon>Pentapetalae</taxon>
        <taxon>Caryophyllales</taxon>
        <taxon>Chenopodiaceae</taxon>
        <taxon>Chenopodioideae</taxon>
        <taxon>Atripliceae</taxon>
        <taxon>Chenopodium</taxon>
    </lineage>
</organism>
<reference evidence="5" key="1">
    <citation type="journal article" date="2017" name="Nature">
        <title>The genome of Chenopodium quinoa.</title>
        <authorList>
            <person name="Jarvis D.E."/>
            <person name="Ho Y.S."/>
            <person name="Lightfoot D.J."/>
            <person name="Schmoeckel S.M."/>
            <person name="Li B."/>
            <person name="Borm T.J.A."/>
            <person name="Ohyanagi H."/>
            <person name="Mineta K."/>
            <person name="Michell C.T."/>
            <person name="Saber N."/>
            <person name="Kharbatia N.M."/>
            <person name="Rupper R.R."/>
            <person name="Sharp A.R."/>
            <person name="Dally N."/>
            <person name="Boughton B.A."/>
            <person name="Woo Y.H."/>
            <person name="Gao G."/>
            <person name="Schijlen E.G.W.M."/>
            <person name="Guo X."/>
            <person name="Momin A.A."/>
            <person name="Negrao S."/>
            <person name="Al-Babili S."/>
            <person name="Gehring C."/>
            <person name="Roessner U."/>
            <person name="Jung C."/>
            <person name="Murphy K."/>
            <person name="Arold S.T."/>
            <person name="Gojobori T."/>
            <person name="van der Linden C.G."/>
            <person name="van Loo E.N."/>
            <person name="Jellen E.N."/>
            <person name="Maughan P.J."/>
            <person name="Tester M."/>
        </authorList>
    </citation>
    <scope>NUCLEOTIDE SEQUENCE [LARGE SCALE GENOMIC DNA]</scope>
    <source>
        <strain evidence="5">cv. PI 614886</strain>
    </source>
</reference>